<accession>A0A8J1XMI6</accession>
<name>A0A8J1XMI6_OWEFU</name>
<comment type="caution">
    <text evidence="1">The sequence shown here is derived from an EMBL/GenBank/DDBJ whole genome shotgun (WGS) entry which is preliminary data.</text>
</comment>
<proteinExistence type="predicted"/>
<evidence type="ECO:0000313" key="1">
    <source>
        <dbReference type="EMBL" id="CAH1777705.1"/>
    </source>
</evidence>
<reference evidence="1" key="1">
    <citation type="submission" date="2022-03" db="EMBL/GenBank/DDBJ databases">
        <authorList>
            <person name="Martin C."/>
        </authorList>
    </citation>
    <scope>NUCLEOTIDE SEQUENCE</scope>
</reference>
<evidence type="ECO:0000313" key="2">
    <source>
        <dbReference type="Proteomes" id="UP000749559"/>
    </source>
</evidence>
<dbReference type="EMBL" id="CAIIXF020000002">
    <property type="protein sequence ID" value="CAH1777705.1"/>
    <property type="molecule type" value="Genomic_DNA"/>
</dbReference>
<dbReference type="OrthoDB" id="6365798at2759"/>
<organism evidence="1 2">
    <name type="scientific">Owenia fusiformis</name>
    <name type="common">Polychaete worm</name>
    <dbReference type="NCBI Taxonomy" id="6347"/>
    <lineage>
        <taxon>Eukaryota</taxon>
        <taxon>Metazoa</taxon>
        <taxon>Spiralia</taxon>
        <taxon>Lophotrochozoa</taxon>
        <taxon>Annelida</taxon>
        <taxon>Polychaeta</taxon>
        <taxon>Sedentaria</taxon>
        <taxon>Canalipalpata</taxon>
        <taxon>Sabellida</taxon>
        <taxon>Oweniida</taxon>
        <taxon>Oweniidae</taxon>
        <taxon>Owenia</taxon>
    </lineage>
</organism>
<keyword evidence="2" id="KW-1185">Reference proteome</keyword>
<gene>
    <name evidence="1" type="ORF">OFUS_LOCUS4709</name>
</gene>
<protein>
    <submittedName>
        <fullName evidence="1">Uncharacterized protein</fullName>
    </submittedName>
</protein>
<dbReference type="AlphaFoldDB" id="A0A8J1XMI6"/>
<dbReference type="Proteomes" id="UP000749559">
    <property type="component" value="Unassembled WGS sequence"/>
</dbReference>
<sequence>MDTSGFIILHKDFVECHKTDQQIEGLHITAKEPHIASHLISNGFMKRGACMDFDSIKYYYTWTVDYDRIQTTFIDTMAGNRVPYYELHALENTNALVGIKKKQKSTKSSNCKCSLDAYYASAKYQCVKLGSSNKFCECPCYSRAQFDYCNNDFPLRSDGYPTCTPDIPPSKIITNIDQETVQSYDACFDINCLDKETRSDCLHSGICEWKKSRVCLFANCEIQSGAEREKQKPTQTRGNQDGKNADMGSMGIIIGWCVGGACVLLGIIITIICVYKYKQKRKVTARQRSMELQNIANTHRAYTVSGSYDDRPSPYKSAMHFNDTMPGDVLHLKHS</sequence>